<reference evidence="1 2" key="1">
    <citation type="submission" date="2021-05" db="EMBL/GenBank/DDBJ databases">
        <title>Complete genome of the cytokinin-producing biocontrol strain Pseudomonas fluorescens G20-18.</title>
        <authorList>
            <person name="Nielsen T.K."/>
            <person name="Mekureyaw M.F."/>
            <person name="Hansen L.H."/>
            <person name="Nicolaisen M.H."/>
            <person name="Roitsch T.G."/>
            <person name="Hennessy R.C."/>
        </authorList>
    </citation>
    <scope>NUCLEOTIDE SEQUENCE [LARGE SCALE GENOMIC DNA]</scope>
    <source>
        <strain evidence="1 2">G20-18</strain>
    </source>
</reference>
<name>A0ABX8ET78_9PSED</name>
<gene>
    <name evidence="1" type="ORF">KJF94_17555</name>
</gene>
<dbReference type="RefSeq" id="WP_214377540.1">
    <property type="nucleotide sequence ID" value="NZ_CP075566.1"/>
</dbReference>
<dbReference type="EMBL" id="CP075566">
    <property type="protein sequence ID" value="QVW21708.1"/>
    <property type="molecule type" value="Genomic_DNA"/>
</dbReference>
<dbReference type="Proteomes" id="UP000681155">
    <property type="component" value="Chromosome"/>
</dbReference>
<organism evidence="1 2">
    <name type="scientific">Pseudomonas hormoni</name>
    <dbReference type="NCBI Taxonomy" id="3093767"/>
    <lineage>
        <taxon>Bacteria</taxon>
        <taxon>Pseudomonadati</taxon>
        <taxon>Pseudomonadota</taxon>
        <taxon>Gammaproteobacteria</taxon>
        <taxon>Pseudomonadales</taxon>
        <taxon>Pseudomonadaceae</taxon>
        <taxon>Pseudomonas</taxon>
    </lineage>
</organism>
<evidence type="ECO:0000313" key="1">
    <source>
        <dbReference type="EMBL" id="QVW21708.1"/>
    </source>
</evidence>
<protein>
    <submittedName>
        <fullName evidence="1">Uncharacterized protein</fullName>
    </submittedName>
</protein>
<evidence type="ECO:0000313" key="2">
    <source>
        <dbReference type="Proteomes" id="UP000681155"/>
    </source>
</evidence>
<sequence length="237" mass="27862">MSKLKNFVAVDWRSGKDKIYFFFKDSNTYTRFDIADEKAAEGFPKAINHSSWHDFHEHVKDLRFGFTTTHVEVERSNNTDQDHLWLFYYDRVPMVCKYDQDTDKVIRRTPVAKSIWKCLLPYFDNIIFGTWWRTSSFGRAPIRLLMNNGKSLYVDLGSAQDIEASVRIETINNTTWPGLEPYMHRIITAAQNDRTFASSLLYIFLTNNECLVYNIPDNKVEDRYVVSDDTWPGLLRD</sequence>
<accession>A0ABX8ET78</accession>
<proteinExistence type="predicted"/>
<keyword evidence="2" id="KW-1185">Reference proteome</keyword>